<reference evidence="2 3" key="1">
    <citation type="submission" date="2018-04" db="EMBL/GenBank/DDBJ databases">
        <authorList>
            <person name="Shneider M.M."/>
            <person name="Kabanova A.P."/>
            <person name="Vo T.N.H."/>
            <person name="Korzhenkov A."/>
            <person name="Samarov N.I."/>
            <person name="Toshchakov S.V."/>
            <person name="Miroshnikov K.K."/>
            <person name="Ignatov A.N."/>
            <person name="Kulikov E.E."/>
            <person name="Miroshnikov K.A."/>
        </authorList>
    </citation>
    <scope>NUCLEOTIDE SEQUENCE [LARGE SCALE GENOMIC DNA]</scope>
</reference>
<dbReference type="Proteomes" id="UP000224355">
    <property type="component" value="Segment"/>
</dbReference>
<dbReference type="EMBL" id="KY087898">
    <property type="protein sequence ID" value="APD19676.1"/>
    <property type="molecule type" value="Genomic_DNA"/>
</dbReference>
<organism evidence="2 3">
    <name type="scientific">Pectobacterium phage PP101</name>
    <dbReference type="NCBI Taxonomy" id="1916414"/>
    <lineage>
        <taxon>Viruses</taxon>
        <taxon>Duplodnaviria</taxon>
        <taxon>Heunggongvirae</taxon>
        <taxon>Uroviricota</taxon>
        <taxon>Caudoviricetes</taxon>
        <taxon>Chaseviridae</taxon>
        <taxon>Cleopatravirinae</taxon>
        <taxon>Suwonvirus</taxon>
        <taxon>Suwonvirus PP101</taxon>
    </lineage>
</organism>
<name>A0A1J0MEV7_9CAUD</name>
<proteinExistence type="predicted"/>
<accession>A0A1J0MEV7</accession>
<evidence type="ECO:0000313" key="2">
    <source>
        <dbReference type="EMBL" id="APD19676.1"/>
    </source>
</evidence>
<feature type="transmembrane region" description="Helical" evidence="1">
    <location>
        <begin position="6"/>
        <end position="25"/>
    </location>
</feature>
<evidence type="ECO:0000313" key="3">
    <source>
        <dbReference type="Proteomes" id="UP000224355"/>
    </source>
</evidence>
<keyword evidence="3" id="KW-1185">Reference proteome</keyword>
<keyword evidence="1" id="KW-1133">Transmembrane helix</keyword>
<feature type="transmembrane region" description="Helical" evidence="1">
    <location>
        <begin position="37"/>
        <end position="56"/>
    </location>
</feature>
<protein>
    <submittedName>
        <fullName evidence="2">Uncharacterized protein</fullName>
    </submittedName>
</protein>
<evidence type="ECO:0000256" key="1">
    <source>
        <dbReference type="SAM" id="Phobius"/>
    </source>
</evidence>
<sequence length="60" mass="6634">MTVKTYLIVAVVFLTVVFICAHISAENAGQVKTLKAVVNAIFWPVLLLELICSLIARNFK</sequence>
<keyword evidence="1" id="KW-0812">Transmembrane</keyword>
<gene>
    <name evidence="2" type="ORF">PP101_11</name>
</gene>
<keyword evidence="1" id="KW-0472">Membrane</keyword>